<gene>
    <name evidence="1" type="ORF">QJT80_04895</name>
</gene>
<name>A0AA95KL77_9GAMM</name>
<dbReference type="KEGG" id="tdu:QJT80_04895"/>
<dbReference type="EMBL" id="CP124755">
    <property type="protein sequence ID" value="WGZ91817.1"/>
    <property type="molecule type" value="Genomic_DNA"/>
</dbReference>
<dbReference type="Proteomes" id="UP001300672">
    <property type="component" value="Chromosome"/>
</dbReference>
<sequence length="75" mass="8615">MKNFVIIGDLWKRVIEFTSEAKADAYMAKNCHTVCCEKCSETEFEARFANVSKRSLEYGLNEYNALRLIILGEDS</sequence>
<evidence type="ECO:0000313" key="1">
    <source>
        <dbReference type="EMBL" id="WGZ91817.1"/>
    </source>
</evidence>
<dbReference type="AlphaFoldDB" id="A0AA95KL77"/>
<reference evidence="1" key="2">
    <citation type="submission" date="2023-04" db="EMBL/GenBank/DDBJ databases">
        <authorList>
            <person name="Beletskiy A.V."/>
            <person name="Mardanov A.V."/>
            <person name="Ravin N.V."/>
        </authorList>
    </citation>
    <scope>NUCLEOTIDE SEQUENCE</scope>
    <source>
        <strain evidence="1">GKL-01</strain>
    </source>
</reference>
<proteinExistence type="predicted"/>
<accession>A0AA95KL77</accession>
<organism evidence="1">
    <name type="scientific">Candidatus Thiocaldithrix dubininis</name>
    <dbReference type="NCBI Taxonomy" id="3080823"/>
    <lineage>
        <taxon>Bacteria</taxon>
        <taxon>Pseudomonadati</taxon>
        <taxon>Pseudomonadota</taxon>
        <taxon>Gammaproteobacteria</taxon>
        <taxon>Thiotrichales</taxon>
        <taxon>Thiotrichaceae</taxon>
        <taxon>Candidatus Thiocaldithrix</taxon>
    </lineage>
</organism>
<reference evidence="1" key="1">
    <citation type="journal article" date="2023" name="Int. J. Mol. Sci.">
        <title>Metagenomics Revealed a New Genus 'Candidatus Thiocaldithrix dubininis' gen. nov., sp. nov. and a New Species 'Candidatus Thiothrix putei' sp. nov. in the Family Thiotrichaceae, Some Members of Which Have Traits of Both Na+- and H+-Motive Energetics.</title>
        <authorList>
            <person name="Ravin N.V."/>
            <person name="Muntyan M.S."/>
            <person name="Smolyakov D.D."/>
            <person name="Rudenko T.S."/>
            <person name="Beletsky A.V."/>
            <person name="Mardanov A.V."/>
            <person name="Grabovich M.Y."/>
        </authorList>
    </citation>
    <scope>NUCLEOTIDE SEQUENCE</scope>
    <source>
        <strain evidence="1">GKL-01</strain>
    </source>
</reference>
<protein>
    <submittedName>
        <fullName evidence="1">Uncharacterized protein</fullName>
    </submittedName>
</protein>